<keyword evidence="5 7" id="KW-0378">Hydrolase</keyword>
<dbReference type="Proteomes" id="UP000077266">
    <property type="component" value="Unassembled WGS sequence"/>
</dbReference>
<proteinExistence type="inferred from homology"/>
<organism evidence="12 13">
    <name type="scientific">Exidia glandulosa HHB12029</name>
    <dbReference type="NCBI Taxonomy" id="1314781"/>
    <lineage>
        <taxon>Eukaryota</taxon>
        <taxon>Fungi</taxon>
        <taxon>Dikarya</taxon>
        <taxon>Basidiomycota</taxon>
        <taxon>Agaricomycotina</taxon>
        <taxon>Agaricomycetes</taxon>
        <taxon>Auriculariales</taxon>
        <taxon>Exidiaceae</taxon>
        <taxon>Exidia</taxon>
    </lineage>
</organism>
<dbReference type="AlphaFoldDB" id="A0A165PYF5"/>
<dbReference type="Gene3D" id="2.115.10.20">
    <property type="entry name" value="Glycosyl hydrolase domain, family 43"/>
    <property type="match status" value="1"/>
</dbReference>
<dbReference type="InParanoid" id="A0A165PYF5"/>
<dbReference type="InterPro" id="IPR006710">
    <property type="entry name" value="Glyco_hydro_43"/>
</dbReference>
<dbReference type="InterPro" id="IPR023296">
    <property type="entry name" value="Glyco_hydro_beta-prop_sf"/>
</dbReference>
<feature type="active site" description="Proton acceptor" evidence="8">
    <location>
        <position position="37"/>
    </location>
</feature>
<keyword evidence="13" id="KW-1185">Reference proteome</keyword>
<evidence type="ECO:0000313" key="13">
    <source>
        <dbReference type="Proteomes" id="UP000077266"/>
    </source>
</evidence>
<dbReference type="OrthoDB" id="195678at2759"/>
<evidence type="ECO:0000256" key="11">
    <source>
        <dbReference type="SAM" id="SignalP"/>
    </source>
</evidence>
<comment type="similarity">
    <text evidence="3 7">Belongs to the glycosyl hydrolase 43 family.</text>
</comment>
<feature type="active site" description="Proton donor" evidence="8">
    <location>
        <position position="201"/>
    </location>
</feature>
<protein>
    <recommendedName>
        <fullName evidence="4 7">Arabinan endo-1,5-alpha-L-arabinosidase</fullName>
        <ecNumber evidence="4 7">3.2.1.99</ecNumber>
    </recommendedName>
</protein>
<comment type="catalytic activity">
    <reaction evidence="1 7">
        <text>Endohydrolysis of (1-&gt;5)-alpha-arabinofuranosidic linkages in (1-&gt;5)-arabinans.</text>
        <dbReference type="EC" id="3.2.1.99"/>
    </reaction>
</comment>
<evidence type="ECO:0000256" key="7">
    <source>
        <dbReference type="PIRNR" id="PIRNR026534"/>
    </source>
</evidence>
<accession>A0A165PYF5</accession>
<feature type="site" description="Important for catalytic activity, responsible for pKa modulation of the active site Glu and correct orientation of both the proton donor and substrate" evidence="9">
    <location>
        <position position="152"/>
    </location>
</feature>
<reference evidence="12 13" key="1">
    <citation type="journal article" date="2016" name="Mol. Biol. Evol.">
        <title>Comparative Genomics of Early-Diverging Mushroom-Forming Fungi Provides Insights into the Origins of Lignocellulose Decay Capabilities.</title>
        <authorList>
            <person name="Nagy L.G."/>
            <person name="Riley R."/>
            <person name="Tritt A."/>
            <person name="Adam C."/>
            <person name="Daum C."/>
            <person name="Floudas D."/>
            <person name="Sun H."/>
            <person name="Yadav J.S."/>
            <person name="Pangilinan J."/>
            <person name="Larsson K.H."/>
            <person name="Matsuura K."/>
            <person name="Barry K."/>
            <person name="Labutti K."/>
            <person name="Kuo R."/>
            <person name="Ohm R.A."/>
            <person name="Bhattacharya S.S."/>
            <person name="Shirouzu T."/>
            <person name="Yoshinaga Y."/>
            <person name="Martin F.M."/>
            <person name="Grigoriev I.V."/>
            <person name="Hibbett D.S."/>
        </authorList>
    </citation>
    <scope>NUCLEOTIDE SEQUENCE [LARGE SCALE GENOMIC DNA]</scope>
    <source>
        <strain evidence="12 13">HHB12029</strain>
    </source>
</reference>
<dbReference type="InterPro" id="IPR050727">
    <property type="entry name" value="GH43_arabinanases"/>
</dbReference>
<dbReference type="GO" id="GO:0046558">
    <property type="term" value="F:arabinan endo-1,5-alpha-L-arabinosidase activity"/>
    <property type="evidence" value="ECO:0007669"/>
    <property type="project" value="UniProtKB-EC"/>
</dbReference>
<evidence type="ECO:0000256" key="8">
    <source>
        <dbReference type="PIRSR" id="PIRSR606710-1"/>
    </source>
</evidence>
<feature type="signal peptide" evidence="11">
    <location>
        <begin position="1"/>
        <end position="22"/>
    </location>
</feature>
<dbReference type="PANTHER" id="PTHR43301">
    <property type="entry name" value="ARABINAN ENDO-1,5-ALPHA-L-ARABINOSIDASE"/>
    <property type="match status" value="1"/>
</dbReference>
<evidence type="ECO:0000256" key="1">
    <source>
        <dbReference type="ARBA" id="ARBA00000375"/>
    </source>
</evidence>
<dbReference type="GO" id="GO:0031222">
    <property type="term" value="P:arabinan catabolic process"/>
    <property type="evidence" value="ECO:0007669"/>
    <property type="project" value="UniProtKB-UniPathway"/>
</dbReference>
<feature type="region of interest" description="Disordered" evidence="10">
    <location>
        <begin position="332"/>
        <end position="377"/>
    </location>
</feature>
<gene>
    <name evidence="12" type="ORF">EXIGLDRAFT_759549</name>
</gene>
<keyword evidence="6 7" id="KW-0326">Glycosidase</keyword>
<feature type="compositionally biased region" description="Pro residues" evidence="10">
    <location>
        <begin position="336"/>
        <end position="363"/>
    </location>
</feature>
<dbReference type="CDD" id="cd18831">
    <property type="entry name" value="GH43_AnAbnA-like"/>
    <property type="match status" value="1"/>
</dbReference>
<dbReference type="InterPro" id="IPR016840">
    <property type="entry name" value="Glyco_hydro_43_endo_a_Ara-ase"/>
</dbReference>
<dbReference type="Pfam" id="PF04616">
    <property type="entry name" value="Glyco_hydro_43"/>
    <property type="match status" value="1"/>
</dbReference>
<comment type="pathway">
    <text evidence="2 7">Glycan metabolism; L-arabinan degradation.</text>
</comment>
<evidence type="ECO:0000256" key="4">
    <source>
        <dbReference type="ARBA" id="ARBA00012586"/>
    </source>
</evidence>
<dbReference type="STRING" id="1314781.A0A165PYF5"/>
<evidence type="ECO:0000256" key="5">
    <source>
        <dbReference type="ARBA" id="ARBA00022801"/>
    </source>
</evidence>
<name>A0A165PYF5_EXIGL</name>
<sequence>MKLSFQFGLLLAQSLLAFTVAAYPNPIPGSDNIEVRDPAIYYNPDTKKYFVFSTHEGVKIFQSKSITGPWERTGSALPGKCSVIDLPGRCETWAPDIALVNGTYTLYYSVSAIGSADSAIGVAQSPTMEEGSWTDLGEVIRSGPGLNYNCIDPNLIDDGGLKLTFGSYWDGMFQIPMNDVKTPAEQLPGVHLAGNGGRPAEGGFVYKSPDSPHYFMFFSDGITPLLGAQDHPPAGKEYKVLVGRGESPTGPFFGKLGNVLTDKMDPPTGSLVLGSHDNVYAPGGQSLFRDPVSGRDVISYHYVKLSDPIGGPSYLGINYLDFSSGWPEVVDLEPVQPAPEEPAPTPTPEPAPEPTFVPTPQPTPSSCSKKMRSRSRQ</sequence>
<dbReference type="EC" id="3.2.1.99" evidence="4 7"/>
<evidence type="ECO:0000313" key="12">
    <source>
        <dbReference type="EMBL" id="KZW02835.1"/>
    </source>
</evidence>
<dbReference type="PIRSF" id="PIRSF026534">
    <property type="entry name" value="Endo_alpha-L-arabinosidase"/>
    <property type="match status" value="1"/>
</dbReference>
<evidence type="ECO:0000256" key="2">
    <source>
        <dbReference type="ARBA" id="ARBA00004834"/>
    </source>
</evidence>
<evidence type="ECO:0000256" key="3">
    <source>
        <dbReference type="ARBA" id="ARBA00009865"/>
    </source>
</evidence>
<dbReference type="EMBL" id="KV425886">
    <property type="protein sequence ID" value="KZW02835.1"/>
    <property type="molecule type" value="Genomic_DNA"/>
</dbReference>
<feature type="chain" id="PRO_5007864398" description="Arabinan endo-1,5-alpha-L-arabinosidase" evidence="11">
    <location>
        <begin position="23"/>
        <end position="377"/>
    </location>
</feature>
<dbReference type="UniPathway" id="UPA00667"/>
<dbReference type="PANTHER" id="PTHR43301:SF3">
    <property type="entry name" value="ARABINAN ENDO-1,5-ALPHA-L-ARABINOSIDASE A-RELATED"/>
    <property type="match status" value="1"/>
</dbReference>
<evidence type="ECO:0000256" key="6">
    <source>
        <dbReference type="ARBA" id="ARBA00023295"/>
    </source>
</evidence>
<evidence type="ECO:0000256" key="10">
    <source>
        <dbReference type="SAM" id="MobiDB-lite"/>
    </source>
</evidence>
<dbReference type="SUPFAM" id="SSF75005">
    <property type="entry name" value="Arabinanase/levansucrase/invertase"/>
    <property type="match status" value="1"/>
</dbReference>
<evidence type="ECO:0000256" key="9">
    <source>
        <dbReference type="PIRSR" id="PIRSR606710-2"/>
    </source>
</evidence>
<keyword evidence="11" id="KW-0732">Signal</keyword>